<comment type="caution">
    <text evidence="8">The sequence shown here is derived from an EMBL/GenBank/DDBJ whole genome shotgun (WGS) entry which is preliminary data.</text>
</comment>
<dbReference type="PANTHER" id="PTHR43289">
    <property type="entry name" value="MITOGEN-ACTIVATED PROTEIN KINASE KINASE KINASE 20-RELATED"/>
    <property type="match status" value="1"/>
</dbReference>
<dbReference type="CDD" id="cd14014">
    <property type="entry name" value="STKc_PknB_like"/>
    <property type="match status" value="1"/>
</dbReference>
<keyword evidence="5" id="KW-0472">Membrane</keyword>
<evidence type="ECO:0000313" key="8">
    <source>
        <dbReference type="EMBL" id="PWQ98394.1"/>
    </source>
</evidence>
<dbReference type="PROSITE" id="PS51746">
    <property type="entry name" value="PPM_2"/>
    <property type="match status" value="1"/>
</dbReference>
<dbReference type="InterPro" id="IPR000719">
    <property type="entry name" value="Prot_kinase_dom"/>
</dbReference>
<dbReference type="InterPro" id="IPR001932">
    <property type="entry name" value="PPM-type_phosphatase-like_dom"/>
</dbReference>
<dbReference type="GO" id="GO:0004674">
    <property type="term" value="F:protein serine/threonine kinase activity"/>
    <property type="evidence" value="ECO:0007669"/>
    <property type="project" value="TreeGrafter"/>
</dbReference>
<dbReference type="EMBL" id="QGKL01000012">
    <property type="protein sequence ID" value="PWQ98394.1"/>
    <property type="molecule type" value="Genomic_DNA"/>
</dbReference>
<dbReference type="PROSITE" id="PS00109">
    <property type="entry name" value="PROTEIN_KINASE_TYR"/>
    <property type="match status" value="1"/>
</dbReference>
<dbReference type="SMART" id="SM00331">
    <property type="entry name" value="PP2C_SIG"/>
    <property type="match status" value="1"/>
</dbReference>
<dbReference type="AlphaFoldDB" id="A0A317CIL0"/>
<evidence type="ECO:0000256" key="1">
    <source>
        <dbReference type="ARBA" id="ARBA00022679"/>
    </source>
</evidence>
<keyword evidence="9" id="KW-1185">Reference proteome</keyword>
<gene>
    <name evidence="8" type="ORF">DKT75_04505</name>
</gene>
<dbReference type="SUPFAM" id="SSF81606">
    <property type="entry name" value="PP2C-like"/>
    <property type="match status" value="1"/>
</dbReference>
<dbReference type="Pfam" id="PF13672">
    <property type="entry name" value="PP2C_2"/>
    <property type="match status" value="1"/>
</dbReference>
<reference evidence="8 9" key="1">
    <citation type="submission" date="2018-05" db="EMBL/GenBank/DDBJ databases">
        <title>Leucothrix arctica sp. nov., isolated from Arctic seawater.</title>
        <authorList>
            <person name="Choi A."/>
            <person name="Baek K."/>
        </authorList>
    </citation>
    <scope>NUCLEOTIDE SEQUENCE [LARGE SCALE GENOMIC DNA]</scope>
    <source>
        <strain evidence="8 9">IMCC9719</strain>
    </source>
</reference>
<accession>A0A317CIL0</accession>
<keyword evidence="5" id="KW-0812">Transmembrane</keyword>
<dbReference type="Gene3D" id="1.10.510.10">
    <property type="entry name" value="Transferase(Phosphotransferase) domain 1"/>
    <property type="match status" value="1"/>
</dbReference>
<dbReference type="GO" id="GO:0005524">
    <property type="term" value="F:ATP binding"/>
    <property type="evidence" value="ECO:0007669"/>
    <property type="project" value="UniProtKB-KW"/>
</dbReference>
<dbReference type="Proteomes" id="UP000245506">
    <property type="component" value="Unassembled WGS sequence"/>
</dbReference>
<evidence type="ECO:0000313" key="9">
    <source>
        <dbReference type="Proteomes" id="UP000245506"/>
    </source>
</evidence>
<dbReference type="PROSITE" id="PS50011">
    <property type="entry name" value="PROTEIN_KINASE_DOM"/>
    <property type="match status" value="1"/>
</dbReference>
<feature type="domain" description="Protein kinase" evidence="6">
    <location>
        <begin position="274"/>
        <end position="539"/>
    </location>
</feature>
<evidence type="ECO:0000259" key="7">
    <source>
        <dbReference type="PROSITE" id="PS51746"/>
    </source>
</evidence>
<proteinExistence type="predicted"/>
<keyword evidence="4" id="KW-0067">ATP-binding</keyword>
<dbReference type="InterPro" id="IPR011009">
    <property type="entry name" value="Kinase-like_dom_sf"/>
</dbReference>
<dbReference type="PANTHER" id="PTHR43289:SF6">
    <property type="entry name" value="SERINE_THREONINE-PROTEIN KINASE NEKL-3"/>
    <property type="match status" value="1"/>
</dbReference>
<name>A0A317CIL0_9GAMM</name>
<organism evidence="8 9">
    <name type="scientific">Leucothrix arctica</name>
    <dbReference type="NCBI Taxonomy" id="1481894"/>
    <lineage>
        <taxon>Bacteria</taxon>
        <taxon>Pseudomonadati</taxon>
        <taxon>Pseudomonadota</taxon>
        <taxon>Gammaproteobacteria</taxon>
        <taxon>Thiotrichales</taxon>
        <taxon>Thiotrichaceae</taxon>
        <taxon>Leucothrix</taxon>
    </lineage>
</organism>
<dbReference type="InterPro" id="IPR008266">
    <property type="entry name" value="Tyr_kinase_AS"/>
</dbReference>
<feature type="transmembrane region" description="Helical" evidence="5">
    <location>
        <begin position="555"/>
        <end position="574"/>
    </location>
</feature>
<dbReference type="SMART" id="SM00332">
    <property type="entry name" value="PP2Cc"/>
    <property type="match status" value="1"/>
</dbReference>
<dbReference type="Pfam" id="PF00069">
    <property type="entry name" value="Pkinase"/>
    <property type="match status" value="1"/>
</dbReference>
<dbReference type="RefSeq" id="WP_109822235.1">
    <property type="nucleotide sequence ID" value="NZ_QGKL01000012.1"/>
</dbReference>
<dbReference type="InterPro" id="IPR036457">
    <property type="entry name" value="PPM-type-like_dom_sf"/>
</dbReference>
<keyword evidence="1" id="KW-0808">Transferase</keyword>
<feature type="domain" description="PPM-type phosphatase" evidence="7">
    <location>
        <begin position="8"/>
        <end position="241"/>
    </location>
</feature>
<dbReference type="Gene3D" id="3.60.40.10">
    <property type="entry name" value="PPM-type phosphatase domain"/>
    <property type="match status" value="1"/>
</dbReference>
<protein>
    <submittedName>
        <fullName evidence="8">Protein kinase</fullName>
    </submittedName>
</protein>
<dbReference type="OrthoDB" id="9816047at2"/>
<keyword evidence="5" id="KW-1133">Transmembrane helix</keyword>
<evidence type="ECO:0000256" key="5">
    <source>
        <dbReference type="SAM" id="Phobius"/>
    </source>
</evidence>
<keyword evidence="3 8" id="KW-0418">Kinase</keyword>
<dbReference type="CDD" id="cd00143">
    <property type="entry name" value="PP2Cc"/>
    <property type="match status" value="1"/>
</dbReference>
<evidence type="ECO:0000256" key="4">
    <source>
        <dbReference type="ARBA" id="ARBA00022840"/>
    </source>
</evidence>
<evidence type="ECO:0000256" key="3">
    <source>
        <dbReference type="ARBA" id="ARBA00022777"/>
    </source>
</evidence>
<dbReference type="SUPFAM" id="SSF56112">
    <property type="entry name" value="Protein kinase-like (PK-like)"/>
    <property type="match status" value="1"/>
</dbReference>
<sequence>MSSSLRISLGQHSQAGLKDINQDFHGAFTPKEPALSSKGIAVALADGISSSDVSQVASETAIKSFLSDYYCTSDAWSVKTSAQRVLLSINSWLYAQSQRGEHRYNKDKGYVCTFSGLIIKSATAHIFHIGDARIYHLSAGNLECLTREHRVWASRDSKDSSYLSRALGIKQQLEIDYQAVPLQQDDIFLLITDGIFEHVNDQQLIQLIEQYSDLNRAAQAITDMALAKGSQDNLTAQLVKIDQLPSKQADEIYNDLTTLPFLPELKPRMTIDGYEIIRDIYRSSRSHVVLAKDVDTSEQVALKVPSVELRTDAAYLERFLMEEWIANRLDSVNILKAPLQTRKRNYLYCVTEFVEGQTLAQRMIDEPTPDLETVRNIVEQIAAGLQCFHRQEMLHQDLRPNNIMIDQSGTVKLIDFGSTYVAGIAEMDSPLTEHAMLGTASFTAPEYFLGEFGTRRSDLYSLGVITYQMLSGRLPYGTEVAKARTKLAQRNLTYNSVLDQKREIPAWLDGTLRKATHPDPERRYGELSEFMYDLRHPNSAFMEKHKRPLIERNPLLFWKVLSLALFVVVILLCLKIQ</sequence>
<evidence type="ECO:0000259" key="6">
    <source>
        <dbReference type="PROSITE" id="PS50011"/>
    </source>
</evidence>
<keyword evidence="2" id="KW-0547">Nucleotide-binding</keyword>
<evidence type="ECO:0000256" key="2">
    <source>
        <dbReference type="ARBA" id="ARBA00022741"/>
    </source>
</evidence>